<keyword evidence="2" id="KW-1185">Reference proteome</keyword>
<name>A0A4U6VI78_SETVI</name>
<dbReference type="Gramene" id="TKW28562">
    <property type="protein sequence ID" value="TKW28562"/>
    <property type="gene ID" value="SEVIR_3G336400v2"/>
</dbReference>
<evidence type="ECO:0000313" key="2">
    <source>
        <dbReference type="Proteomes" id="UP000298652"/>
    </source>
</evidence>
<proteinExistence type="predicted"/>
<dbReference type="Proteomes" id="UP000298652">
    <property type="component" value="Chromosome 3"/>
</dbReference>
<protein>
    <submittedName>
        <fullName evidence="1">Uncharacterized protein</fullName>
    </submittedName>
</protein>
<accession>A0A4U6VI78</accession>
<evidence type="ECO:0000313" key="1">
    <source>
        <dbReference type="EMBL" id="TKW28562.1"/>
    </source>
</evidence>
<dbReference type="EMBL" id="CM016554">
    <property type="protein sequence ID" value="TKW28562.1"/>
    <property type="molecule type" value="Genomic_DNA"/>
</dbReference>
<organism evidence="1 2">
    <name type="scientific">Setaria viridis</name>
    <name type="common">Green bristlegrass</name>
    <name type="synonym">Setaria italica subsp. viridis</name>
    <dbReference type="NCBI Taxonomy" id="4556"/>
    <lineage>
        <taxon>Eukaryota</taxon>
        <taxon>Viridiplantae</taxon>
        <taxon>Streptophyta</taxon>
        <taxon>Embryophyta</taxon>
        <taxon>Tracheophyta</taxon>
        <taxon>Spermatophyta</taxon>
        <taxon>Magnoliopsida</taxon>
        <taxon>Liliopsida</taxon>
        <taxon>Poales</taxon>
        <taxon>Poaceae</taxon>
        <taxon>PACMAD clade</taxon>
        <taxon>Panicoideae</taxon>
        <taxon>Panicodae</taxon>
        <taxon>Paniceae</taxon>
        <taxon>Cenchrinae</taxon>
        <taxon>Setaria</taxon>
    </lineage>
</organism>
<dbReference type="AlphaFoldDB" id="A0A4U6VI78"/>
<reference evidence="1" key="1">
    <citation type="submission" date="2019-03" db="EMBL/GenBank/DDBJ databases">
        <title>WGS assembly of Setaria viridis.</title>
        <authorList>
            <person name="Huang P."/>
            <person name="Jenkins J."/>
            <person name="Grimwood J."/>
            <person name="Barry K."/>
            <person name="Healey A."/>
            <person name="Mamidi S."/>
            <person name="Sreedasyam A."/>
            <person name="Shu S."/>
            <person name="Feldman M."/>
            <person name="Wu J."/>
            <person name="Yu Y."/>
            <person name="Chen C."/>
            <person name="Johnson J."/>
            <person name="Rokhsar D."/>
            <person name="Baxter I."/>
            <person name="Schmutz J."/>
            <person name="Brutnell T."/>
            <person name="Kellogg E."/>
        </authorList>
    </citation>
    <scope>NUCLEOTIDE SEQUENCE [LARGE SCALE GENOMIC DNA]</scope>
</reference>
<gene>
    <name evidence="1" type="ORF">SEVIR_3G336400v2</name>
</gene>
<sequence>MWDVAMFSCNNNRQNRWLVALCVFVGAVPPWPEPPPAICHRIEARRRRPPHRRCWAGVECGAHLHPGLALILSQVRNPSFAYMGVSMERNFHSQYRRHEERFSLYLDIKAYLPLC</sequence>